<keyword evidence="8" id="KW-1185">Reference proteome</keyword>
<dbReference type="InterPro" id="IPR039425">
    <property type="entry name" value="RNA_pol_sigma-70-like"/>
</dbReference>
<evidence type="ECO:0000259" key="6">
    <source>
        <dbReference type="Pfam" id="PF08281"/>
    </source>
</evidence>
<dbReference type="EMBL" id="BAABFT010000002">
    <property type="protein sequence ID" value="GAA4314118.1"/>
    <property type="molecule type" value="Genomic_DNA"/>
</dbReference>
<dbReference type="InterPro" id="IPR036388">
    <property type="entry name" value="WH-like_DNA-bd_sf"/>
</dbReference>
<reference evidence="8" key="1">
    <citation type="journal article" date="2019" name="Int. J. Syst. Evol. Microbiol.">
        <title>The Global Catalogue of Microorganisms (GCM) 10K type strain sequencing project: providing services to taxonomists for standard genome sequencing and annotation.</title>
        <authorList>
            <consortium name="The Broad Institute Genomics Platform"/>
            <consortium name="The Broad Institute Genome Sequencing Center for Infectious Disease"/>
            <person name="Wu L."/>
            <person name="Ma J."/>
        </authorList>
    </citation>
    <scope>NUCLEOTIDE SEQUENCE [LARGE SCALE GENOMIC DNA]</scope>
    <source>
        <strain evidence="8">JCM 17705</strain>
    </source>
</reference>
<proteinExistence type="inferred from homology"/>
<name>A0ABP8FZC5_9SPHI</name>
<keyword evidence="3" id="KW-0731">Sigma factor</keyword>
<dbReference type="Pfam" id="PF04542">
    <property type="entry name" value="Sigma70_r2"/>
    <property type="match status" value="1"/>
</dbReference>
<keyword evidence="4" id="KW-0804">Transcription</keyword>
<evidence type="ECO:0000256" key="3">
    <source>
        <dbReference type="ARBA" id="ARBA00023082"/>
    </source>
</evidence>
<gene>
    <name evidence="7" type="ORF">GCM10023149_10160</name>
</gene>
<dbReference type="Gene3D" id="1.10.10.10">
    <property type="entry name" value="Winged helix-like DNA-binding domain superfamily/Winged helix DNA-binding domain"/>
    <property type="match status" value="1"/>
</dbReference>
<dbReference type="NCBIfam" id="TIGR02937">
    <property type="entry name" value="sigma70-ECF"/>
    <property type="match status" value="1"/>
</dbReference>
<dbReference type="PANTHER" id="PTHR43133:SF46">
    <property type="entry name" value="RNA POLYMERASE SIGMA-70 FACTOR ECF SUBFAMILY"/>
    <property type="match status" value="1"/>
</dbReference>
<dbReference type="InterPro" id="IPR014284">
    <property type="entry name" value="RNA_pol_sigma-70_dom"/>
</dbReference>
<dbReference type="PANTHER" id="PTHR43133">
    <property type="entry name" value="RNA POLYMERASE ECF-TYPE SIGMA FACTO"/>
    <property type="match status" value="1"/>
</dbReference>
<dbReference type="Pfam" id="PF08281">
    <property type="entry name" value="Sigma70_r4_2"/>
    <property type="match status" value="1"/>
</dbReference>
<dbReference type="Proteomes" id="UP001500582">
    <property type="component" value="Unassembled WGS sequence"/>
</dbReference>
<feature type="domain" description="RNA polymerase sigma factor 70 region 4 type 2" evidence="6">
    <location>
        <begin position="127"/>
        <end position="177"/>
    </location>
</feature>
<evidence type="ECO:0000256" key="2">
    <source>
        <dbReference type="ARBA" id="ARBA00023015"/>
    </source>
</evidence>
<protein>
    <submittedName>
        <fullName evidence="7">RNA polymerase sigma-70 factor</fullName>
    </submittedName>
</protein>
<dbReference type="InterPro" id="IPR013324">
    <property type="entry name" value="RNA_pol_sigma_r3/r4-like"/>
</dbReference>
<dbReference type="CDD" id="cd06171">
    <property type="entry name" value="Sigma70_r4"/>
    <property type="match status" value="1"/>
</dbReference>
<dbReference type="RefSeq" id="WP_345209923.1">
    <property type="nucleotide sequence ID" value="NZ_BAABFT010000002.1"/>
</dbReference>
<keyword evidence="2" id="KW-0805">Transcription regulation</keyword>
<sequence length="203" mass="23377">MSATNHFESENGILQKIAAGDELAFQILYNKNFDRIARFTYKICKSDMVTEEIVQDVFCKVWQNRHDLAHVNNIEAYLFSIARNKTIDFLRRLAIETSIIQNLRMQIDEAQNSVEEQLDADSLMAVINEALSSLSVQKQQIFELSKLQGLSHDEIAEKMHLSKSTVKNHLSETLKHLKKYILNNPKNSTLISLYLIMAAYLEQ</sequence>
<evidence type="ECO:0000313" key="7">
    <source>
        <dbReference type="EMBL" id="GAA4314118.1"/>
    </source>
</evidence>
<dbReference type="InterPro" id="IPR007627">
    <property type="entry name" value="RNA_pol_sigma70_r2"/>
</dbReference>
<comment type="caution">
    <text evidence="7">The sequence shown here is derived from an EMBL/GenBank/DDBJ whole genome shotgun (WGS) entry which is preliminary data.</text>
</comment>
<dbReference type="Gene3D" id="1.10.1740.10">
    <property type="match status" value="1"/>
</dbReference>
<feature type="domain" description="RNA polymerase sigma-70 region 2" evidence="5">
    <location>
        <begin position="28"/>
        <end position="93"/>
    </location>
</feature>
<dbReference type="NCBIfam" id="TIGR02985">
    <property type="entry name" value="Sig70_bacteroi1"/>
    <property type="match status" value="1"/>
</dbReference>
<dbReference type="InterPro" id="IPR013249">
    <property type="entry name" value="RNA_pol_sigma70_r4_t2"/>
</dbReference>
<dbReference type="SUPFAM" id="SSF88946">
    <property type="entry name" value="Sigma2 domain of RNA polymerase sigma factors"/>
    <property type="match status" value="1"/>
</dbReference>
<comment type="similarity">
    <text evidence="1">Belongs to the sigma-70 factor family. ECF subfamily.</text>
</comment>
<dbReference type="InterPro" id="IPR014327">
    <property type="entry name" value="RNA_pol_sigma70_bacteroid"/>
</dbReference>
<evidence type="ECO:0000313" key="8">
    <source>
        <dbReference type="Proteomes" id="UP001500582"/>
    </source>
</evidence>
<evidence type="ECO:0000259" key="5">
    <source>
        <dbReference type="Pfam" id="PF04542"/>
    </source>
</evidence>
<dbReference type="InterPro" id="IPR013325">
    <property type="entry name" value="RNA_pol_sigma_r2"/>
</dbReference>
<evidence type="ECO:0000256" key="4">
    <source>
        <dbReference type="ARBA" id="ARBA00023163"/>
    </source>
</evidence>
<accession>A0ABP8FZC5</accession>
<dbReference type="SUPFAM" id="SSF88659">
    <property type="entry name" value="Sigma3 and sigma4 domains of RNA polymerase sigma factors"/>
    <property type="match status" value="1"/>
</dbReference>
<organism evidence="7 8">
    <name type="scientific">Mucilaginibacter gynuensis</name>
    <dbReference type="NCBI Taxonomy" id="1302236"/>
    <lineage>
        <taxon>Bacteria</taxon>
        <taxon>Pseudomonadati</taxon>
        <taxon>Bacteroidota</taxon>
        <taxon>Sphingobacteriia</taxon>
        <taxon>Sphingobacteriales</taxon>
        <taxon>Sphingobacteriaceae</taxon>
        <taxon>Mucilaginibacter</taxon>
    </lineage>
</organism>
<evidence type="ECO:0000256" key="1">
    <source>
        <dbReference type="ARBA" id="ARBA00010641"/>
    </source>
</evidence>